<dbReference type="AlphaFoldDB" id="A0AAV4YCT2"/>
<name>A0AAV4YCT2_CAEEX</name>
<keyword evidence="1" id="KW-0732">Signal</keyword>
<reference evidence="2 3" key="1">
    <citation type="submission" date="2021-06" db="EMBL/GenBank/DDBJ databases">
        <title>Caerostris extrusa draft genome.</title>
        <authorList>
            <person name="Kono N."/>
            <person name="Arakawa K."/>
        </authorList>
    </citation>
    <scope>NUCLEOTIDE SEQUENCE [LARGE SCALE GENOMIC DNA]</scope>
</reference>
<accession>A0AAV4YCT2</accession>
<gene>
    <name evidence="2" type="ORF">CEXT_93701</name>
</gene>
<feature type="signal peptide" evidence="1">
    <location>
        <begin position="1"/>
        <end position="20"/>
    </location>
</feature>
<comment type="caution">
    <text evidence="2">The sequence shown here is derived from an EMBL/GenBank/DDBJ whole genome shotgun (WGS) entry which is preliminary data.</text>
</comment>
<dbReference type="EMBL" id="BPLR01019162">
    <property type="protein sequence ID" value="GIZ04875.1"/>
    <property type="molecule type" value="Genomic_DNA"/>
</dbReference>
<organism evidence="2 3">
    <name type="scientific">Caerostris extrusa</name>
    <name type="common">Bark spider</name>
    <name type="synonym">Caerostris bankana</name>
    <dbReference type="NCBI Taxonomy" id="172846"/>
    <lineage>
        <taxon>Eukaryota</taxon>
        <taxon>Metazoa</taxon>
        <taxon>Ecdysozoa</taxon>
        <taxon>Arthropoda</taxon>
        <taxon>Chelicerata</taxon>
        <taxon>Arachnida</taxon>
        <taxon>Araneae</taxon>
        <taxon>Araneomorphae</taxon>
        <taxon>Entelegynae</taxon>
        <taxon>Araneoidea</taxon>
        <taxon>Araneidae</taxon>
        <taxon>Caerostris</taxon>
    </lineage>
</organism>
<evidence type="ECO:0000313" key="3">
    <source>
        <dbReference type="Proteomes" id="UP001054945"/>
    </source>
</evidence>
<protein>
    <recommendedName>
        <fullName evidence="4">Secreted protein</fullName>
    </recommendedName>
</protein>
<keyword evidence="3" id="KW-1185">Reference proteome</keyword>
<evidence type="ECO:0000313" key="2">
    <source>
        <dbReference type="EMBL" id="GIZ04875.1"/>
    </source>
</evidence>
<proteinExistence type="predicted"/>
<sequence length="78" mass="8785">MSLPWFPFFAPVILLPPARAEREGGGRSTYLRVPPPSYLKSTLRLARNFDQNWFGGICAARSVIAGTGYPIWRYISLL</sequence>
<evidence type="ECO:0000256" key="1">
    <source>
        <dbReference type="SAM" id="SignalP"/>
    </source>
</evidence>
<evidence type="ECO:0008006" key="4">
    <source>
        <dbReference type="Google" id="ProtNLM"/>
    </source>
</evidence>
<dbReference type="Proteomes" id="UP001054945">
    <property type="component" value="Unassembled WGS sequence"/>
</dbReference>
<feature type="chain" id="PRO_5043450382" description="Secreted protein" evidence="1">
    <location>
        <begin position="21"/>
        <end position="78"/>
    </location>
</feature>